<evidence type="ECO:0000313" key="2">
    <source>
        <dbReference type="Proteomes" id="UP000887013"/>
    </source>
</evidence>
<comment type="caution">
    <text evidence="1">The sequence shown here is derived from an EMBL/GenBank/DDBJ whole genome shotgun (WGS) entry which is preliminary data.</text>
</comment>
<protein>
    <submittedName>
        <fullName evidence="1">Uncharacterized protein</fullName>
    </submittedName>
</protein>
<sequence>MKAERYFALKLFSRKVSVDLQNQINSATAKNKNRRSEKRGGVSFIQTPLPLAAESTVPLSLGNPSNCGGKPIGRQRNIYRGWTLRSADLTPIPDLRKFISSPSLDLDKVCPS</sequence>
<organism evidence="1 2">
    <name type="scientific">Nephila pilipes</name>
    <name type="common">Giant wood spider</name>
    <name type="synonym">Nephila maculata</name>
    <dbReference type="NCBI Taxonomy" id="299642"/>
    <lineage>
        <taxon>Eukaryota</taxon>
        <taxon>Metazoa</taxon>
        <taxon>Ecdysozoa</taxon>
        <taxon>Arthropoda</taxon>
        <taxon>Chelicerata</taxon>
        <taxon>Arachnida</taxon>
        <taxon>Araneae</taxon>
        <taxon>Araneomorphae</taxon>
        <taxon>Entelegynae</taxon>
        <taxon>Araneoidea</taxon>
        <taxon>Nephilidae</taxon>
        <taxon>Nephila</taxon>
    </lineage>
</organism>
<dbReference type="EMBL" id="BMAW01074338">
    <property type="protein sequence ID" value="GFT91706.1"/>
    <property type="molecule type" value="Genomic_DNA"/>
</dbReference>
<name>A0A8X6U8C5_NEPPI</name>
<proteinExistence type="predicted"/>
<dbReference type="AlphaFoldDB" id="A0A8X6U8C5"/>
<gene>
    <name evidence="1" type="ORF">NPIL_96991</name>
</gene>
<evidence type="ECO:0000313" key="1">
    <source>
        <dbReference type="EMBL" id="GFT91706.1"/>
    </source>
</evidence>
<dbReference type="Proteomes" id="UP000887013">
    <property type="component" value="Unassembled WGS sequence"/>
</dbReference>
<reference evidence="1" key="1">
    <citation type="submission" date="2020-08" db="EMBL/GenBank/DDBJ databases">
        <title>Multicomponent nature underlies the extraordinary mechanical properties of spider dragline silk.</title>
        <authorList>
            <person name="Kono N."/>
            <person name="Nakamura H."/>
            <person name="Mori M."/>
            <person name="Yoshida Y."/>
            <person name="Ohtoshi R."/>
            <person name="Malay A.D."/>
            <person name="Moran D.A.P."/>
            <person name="Tomita M."/>
            <person name="Numata K."/>
            <person name="Arakawa K."/>
        </authorList>
    </citation>
    <scope>NUCLEOTIDE SEQUENCE</scope>
</reference>
<keyword evidence="2" id="KW-1185">Reference proteome</keyword>
<accession>A0A8X6U8C5</accession>